<dbReference type="PANTHER" id="PTHR47723:SF4">
    <property type="entry name" value="PENTATRICOPEPTIDE REPEAT-CONTAINING-LIKE PROTEIN"/>
    <property type="match status" value="1"/>
</dbReference>
<organism evidence="4 5">
    <name type="scientific">Theobroma cacao</name>
    <name type="common">Cacao</name>
    <name type="synonym">Cocoa</name>
    <dbReference type="NCBI Taxonomy" id="3641"/>
    <lineage>
        <taxon>Eukaryota</taxon>
        <taxon>Viridiplantae</taxon>
        <taxon>Streptophyta</taxon>
        <taxon>Embryophyta</taxon>
        <taxon>Tracheophyta</taxon>
        <taxon>Spermatophyta</taxon>
        <taxon>Magnoliopsida</taxon>
        <taxon>eudicotyledons</taxon>
        <taxon>Gunneridae</taxon>
        <taxon>Pentapetalae</taxon>
        <taxon>rosids</taxon>
        <taxon>malvids</taxon>
        <taxon>Malvales</taxon>
        <taxon>Malvaceae</taxon>
        <taxon>Byttnerioideae</taxon>
        <taxon>Theobroma</taxon>
    </lineage>
</organism>
<name>A0A061DLD7_THECC</name>
<dbReference type="Gramene" id="EOX93222">
    <property type="protein sequence ID" value="EOX93222"/>
    <property type="gene ID" value="TCM_002064"/>
</dbReference>
<dbReference type="NCBIfam" id="TIGR00756">
    <property type="entry name" value="PPR"/>
    <property type="match status" value="1"/>
</dbReference>
<keyword evidence="1" id="KW-0677">Repeat</keyword>
<accession>A0A061DLD7</accession>
<feature type="transmembrane region" description="Helical" evidence="2">
    <location>
        <begin position="128"/>
        <end position="148"/>
    </location>
</feature>
<dbReference type="InterPro" id="IPR044730">
    <property type="entry name" value="RNase_H-like_dom_plant"/>
</dbReference>
<dbReference type="InterPro" id="IPR011990">
    <property type="entry name" value="TPR-like_helical_dom_sf"/>
</dbReference>
<dbReference type="InterPro" id="IPR002885">
    <property type="entry name" value="PPR_rpt"/>
</dbReference>
<dbReference type="Pfam" id="PF01535">
    <property type="entry name" value="PPR"/>
    <property type="match status" value="2"/>
</dbReference>
<reference evidence="4 5" key="1">
    <citation type="journal article" date="2013" name="Genome Biol.">
        <title>The genome sequence of the most widely cultivated cacao type and its use to identify candidate genes regulating pod color.</title>
        <authorList>
            <person name="Motamayor J.C."/>
            <person name="Mockaitis K."/>
            <person name="Schmutz J."/>
            <person name="Haiminen N."/>
            <person name="Iii D.L."/>
            <person name="Cornejo O."/>
            <person name="Findley S.D."/>
            <person name="Zheng P."/>
            <person name="Utro F."/>
            <person name="Royaert S."/>
            <person name="Saski C."/>
            <person name="Jenkins J."/>
            <person name="Podicheti R."/>
            <person name="Zhao M."/>
            <person name="Scheffler B.E."/>
            <person name="Stack J.C."/>
            <person name="Feltus F.A."/>
            <person name="Mustiga G.M."/>
            <person name="Amores F."/>
            <person name="Phillips W."/>
            <person name="Marelli J.P."/>
            <person name="May G.D."/>
            <person name="Shapiro H."/>
            <person name="Ma J."/>
            <person name="Bustamante C.D."/>
            <person name="Schnell R.J."/>
            <person name="Main D."/>
            <person name="Gilbert D."/>
            <person name="Parida L."/>
            <person name="Kuhn D.N."/>
        </authorList>
    </citation>
    <scope>NUCLEOTIDE SEQUENCE [LARGE SCALE GENOMIC DNA]</scope>
    <source>
        <strain evidence="5">cv. Matina 1-6</strain>
    </source>
</reference>
<dbReference type="CDD" id="cd06222">
    <property type="entry name" value="RNase_H_like"/>
    <property type="match status" value="1"/>
</dbReference>
<sequence>MSVHHVAWIPSSDDSWRLNFAGCIGPDGGGSGCVLRDQNGIFKAAYATPLKDCRSLIMAELIALHRGFIIAIKYGVDYIEIEGNQSTVIRMLVRQIFEYSNEAANNIARISTELDEPSLWDDYPPVEITNILVTDIILLFLTIFSYVFQQTTWLFFVKILLIVEARGFEPNIVMLNVLINAFGIAGRHEEALSIYHHIRECEPFMLCMDMGYFFSNFDFLIVLKGISPNVIAYSTVMKAFIRAKKFDKVLTIIEVSEVT</sequence>
<dbReference type="PANTHER" id="PTHR47723">
    <property type="entry name" value="OS05G0353850 PROTEIN"/>
    <property type="match status" value="1"/>
</dbReference>
<dbReference type="Pfam" id="PF13456">
    <property type="entry name" value="RVT_3"/>
    <property type="match status" value="1"/>
</dbReference>
<dbReference type="InterPro" id="IPR053151">
    <property type="entry name" value="RNase_H-like"/>
</dbReference>
<evidence type="ECO:0000259" key="3">
    <source>
        <dbReference type="Pfam" id="PF13456"/>
    </source>
</evidence>
<dbReference type="Gene3D" id="1.25.40.10">
    <property type="entry name" value="Tetratricopeptide repeat domain"/>
    <property type="match status" value="1"/>
</dbReference>
<evidence type="ECO:0000313" key="4">
    <source>
        <dbReference type="EMBL" id="EOX93222.1"/>
    </source>
</evidence>
<protein>
    <submittedName>
        <fullName evidence="4">Pentatricopeptide repeat-containing-like protein</fullName>
    </submittedName>
</protein>
<dbReference type="InParanoid" id="A0A061DLD7"/>
<gene>
    <name evidence="4" type="ORF">TCM_002064</name>
</gene>
<dbReference type="GO" id="GO:0004523">
    <property type="term" value="F:RNA-DNA hybrid ribonuclease activity"/>
    <property type="evidence" value="ECO:0007669"/>
    <property type="project" value="InterPro"/>
</dbReference>
<dbReference type="Proteomes" id="UP000026915">
    <property type="component" value="Chromosome 1"/>
</dbReference>
<keyword evidence="2" id="KW-1133">Transmembrane helix</keyword>
<evidence type="ECO:0000256" key="1">
    <source>
        <dbReference type="ARBA" id="ARBA00022737"/>
    </source>
</evidence>
<dbReference type="HOGENOM" id="CLU_1075257_0_0_1"/>
<keyword evidence="2" id="KW-0472">Membrane</keyword>
<dbReference type="AlphaFoldDB" id="A0A061DLD7"/>
<proteinExistence type="predicted"/>
<dbReference type="eggNOG" id="KOG4197">
    <property type="taxonomic scope" value="Eukaryota"/>
</dbReference>
<dbReference type="GO" id="GO:0003676">
    <property type="term" value="F:nucleic acid binding"/>
    <property type="evidence" value="ECO:0007669"/>
    <property type="project" value="InterPro"/>
</dbReference>
<keyword evidence="5" id="KW-1185">Reference proteome</keyword>
<evidence type="ECO:0000313" key="5">
    <source>
        <dbReference type="Proteomes" id="UP000026915"/>
    </source>
</evidence>
<evidence type="ECO:0000256" key="2">
    <source>
        <dbReference type="SAM" id="Phobius"/>
    </source>
</evidence>
<dbReference type="InterPro" id="IPR002156">
    <property type="entry name" value="RNaseH_domain"/>
</dbReference>
<feature type="domain" description="RNase H type-1" evidence="3">
    <location>
        <begin position="26"/>
        <end position="95"/>
    </location>
</feature>
<keyword evidence="2" id="KW-0812">Transmembrane</keyword>
<dbReference type="EMBL" id="CM001879">
    <property type="protein sequence ID" value="EOX93222.1"/>
    <property type="molecule type" value="Genomic_DNA"/>
</dbReference>